<evidence type="ECO:0000313" key="7">
    <source>
        <dbReference type="Proteomes" id="UP001241848"/>
    </source>
</evidence>
<protein>
    <submittedName>
        <fullName evidence="6">MerR family transcriptional regulator</fullName>
    </submittedName>
</protein>
<accession>A0ABT9FL80</accession>
<dbReference type="InterPro" id="IPR000551">
    <property type="entry name" value="MerR-type_HTH_dom"/>
</dbReference>
<proteinExistence type="predicted"/>
<dbReference type="InterPro" id="IPR047057">
    <property type="entry name" value="MerR_fam"/>
</dbReference>
<keyword evidence="4" id="KW-0804">Transcription</keyword>
<reference evidence="6 7" key="1">
    <citation type="submission" date="2022-10" db="EMBL/GenBank/DDBJ databases">
        <title>Paenibacillus description and whole genome data of maize root bacterial community.</title>
        <authorList>
            <person name="Marton D."/>
            <person name="Farkas M."/>
            <person name="Cserhati M."/>
        </authorList>
    </citation>
    <scope>NUCLEOTIDE SEQUENCE [LARGE SCALE GENOMIC DNA]</scope>
    <source>
        <strain evidence="6 7">P96</strain>
    </source>
</reference>
<evidence type="ECO:0000256" key="2">
    <source>
        <dbReference type="ARBA" id="ARBA00023015"/>
    </source>
</evidence>
<evidence type="ECO:0000259" key="5">
    <source>
        <dbReference type="PROSITE" id="PS50937"/>
    </source>
</evidence>
<keyword evidence="1" id="KW-0678">Repressor</keyword>
<dbReference type="Proteomes" id="UP001241848">
    <property type="component" value="Unassembled WGS sequence"/>
</dbReference>
<name>A0ABT9FL80_9BACL</name>
<dbReference type="EMBL" id="JAPCKK010000001">
    <property type="protein sequence ID" value="MDP4095345.1"/>
    <property type="molecule type" value="Genomic_DNA"/>
</dbReference>
<organism evidence="6 7">
    <name type="scientific">Paenibacillus zeirhizosphaerae</name>
    <dbReference type="NCBI Taxonomy" id="2987519"/>
    <lineage>
        <taxon>Bacteria</taxon>
        <taxon>Bacillati</taxon>
        <taxon>Bacillota</taxon>
        <taxon>Bacilli</taxon>
        <taxon>Bacillales</taxon>
        <taxon>Paenibacillaceae</taxon>
        <taxon>Paenibacillus</taxon>
    </lineage>
</organism>
<dbReference type="SMART" id="SM00422">
    <property type="entry name" value="HTH_MERR"/>
    <property type="match status" value="1"/>
</dbReference>
<dbReference type="PANTHER" id="PTHR30204">
    <property type="entry name" value="REDOX-CYCLING DRUG-SENSING TRANSCRIPTIONAL ACTIVATOR SOXR"/>
    <property type="match status" value="1"/>
</dbReference>
<dbReference type="PROSITE" id="PS50937">
    <property type="entry name" value="HTH_MERR_2"/>
    <property type="match status" value="1"/>
</dbReference>
<dbReference type="Pfam" id="PF13411">
    <property type="entry name" value="MerR_1"/>
    <property type="match status" value="1"/>
</dbReference>
<comment type="caution">
    <text evidence="6">The sequence shown here is derived from an EMBL/GenBank/DDBJ whole genome shotgun (WGS) entry which is preliminary data.</text>
</comment>
<sequence length="127" mass="14719">MLMAYTMKEVVNKTGITAYTLRFYEKEGVLPAVDRDVNGVRKFSDHYVDCVEMVQALRSTGLPLAEIKQYVELYKSGDRTLPLRKTMLANQKSKVEEQIVRLMKTLEKLNYKLALIDAQENKFERLP</sequence>
<dbReference type="InterPro" id="IPR009061">
    <property type="entry name" value="DNA-bd_dom_put_sf"/>
</dbReference>
<evidence type="ECO:0000256" key="3">
    <source>
        <dbReference type="ARBA" id="ARBA00023125"/>
    </source>
</evidence>
<keyword evidence="7" id="KW-1185">Reference proteome</keyword>
<dbReference type="Gene3D" id="1.10.1660.10">
    <property type="match status" value="1"/>
</dbReference>
<dbReference type="SUPFAM" id="SSF46955">
    <property type="entry name" value="Putative DNA-binding domain"/>
    <property type="match status" value="1"/>
</dbReference>
<dbReference type="RefSeq" id="WP_305752977.1">
    <property type="nucleotide sequence ID" value="NZ_JAPCKK010000001.1"/>
</dbReference>
<evidence type="ECO:0000256" key="4">
    <source>
        <dbReference type="ARBA" id="ARBA00023163"/>
    </source>
</evidence>
<dbReference type="CDD" id="cd01109">
    <property type="entry name" value="HTH_YyaN"/>
    <property type="match status" value="1"/>
</dbReference>
<keyword evidence="2" id="KW-0805">Transcription regulation</keyword>
<gene>
    <name evidence="6" type="ORF">OIN60_00875</name>
</gene>
<feature type="domain" description="HTH merR-type" evidence="5">
    <location>
        <begin position="4"/>
        <end position="73"/>
    </location>
</feature>
<evidence type="ECO:0000313" key="6">
    <source>
        <dbReference type="EMBL" id="MDP4095345.1"/>
    </source>
</evidence>
<keyword evidence="3" id="KW-0238">DNA-binding</keyword>
<dbReference type="PANTHER" id="PTHR30204:SF69">
    <property type="entry name" value="MERR-FAMILY TRANSCRIPTIONAL REGULATOR"/>
    <property type="match status" value="1"/>
</dbReference>
<evidence type="ECO:0000256" key="1">
    <source>
        <dbReference type="ARBA" id="ARBA00022491"/>
    </source>
</evidence>